<dbReference type="Proteomes" id="UP000887567">
    <property type="component" value="Unplaced"/>
</dbReference>
<feature type="compositionally biased region" description="Low complexity" evidence="1">
    <location>
        <begin position="43"/>
        <end position="67"/>
    </location>
</feature>
<feature type="compositionally biased region" description="Polar residues" evidence="1">
    <location>
        <begin position="80"/>
        <end position="91"/>
    </location>
</feature>
<evidence type="ECO:0000256" key="1">
    <source>
        <dbReference type="SAM" id="MobiDB-lite"/>
    </source>
</evidence>
<proteinExistence type="predicted"/>
<feature type="region of interest" description="Disordered" evidence="1">
    <location>
        <begin position="253"/>
        <end position="281"/>
    </location>
</feature>
<keyword evidence="3" id="KW-1185">Reference proteome</keyword>
<dbReference type="RefSeq" id="XP_020892137.1">
    <property type="nucleotide sequence ID" value="XM_021036478.2"/>
</dbReference>
<feature type="region of interest" description="Disordered" evidence="1">
    <location>
        <begin position="1"/>
        <end position="91"/>
    </location>
</feature>
<dbReference type="OrthoDB" id="5975910at2759"/>
<feature type="compositionally biased region" description="Low complexity" evidence="1">
    <location>
        <begin position="18"/>
        <end position="34"/>
    </location>
</feature>
<dbReference type="AlphaFoldDB" id="A0A913WPJ6"/>
<evidence type="ECO:0000313" key="2">
    <source>
        <dbReference type="EnsemblMetazoa" id="XP_020892137.1"/>
    </source>
</evidence>
<feature type="region of interest" description="Disordered" evidence="1">
    <location>
        <begin position="219"/>
        <end position="240"/>
    </location>
</feature>
<evidence type="ECO:0000313" key="3">
    <source>
        <dbReference type="Proteomes" id="UP000887567"/>
    </source>
</evidence>
<accession>A0A913WPJ6</accession>
<feature type="compositionally biased region" description="Basic residues" evidence="1">
    <location>
        <begin position="219"/>
        <end position="228"/>
    </location>
</feature>
<dbReference type="EnsemblMetazoa" id="XM_021036478.2">
    <property type="protein sequence ID" value="XP_020892137.1"/>
    <property type="gene ID" value="LOC110231455"/>
</dbReference>
<organism evidence="2 3">
    <name type="scientific">Exaiptasia diaphana</name>
    <name type="common">Tropical sea anemone</name>
    <name type="synonym">Aiptasia pulchella</name>
    <dbReference type="NCBI Taxonomy" id="2652724"/>
    <lineage>
        <taxon>Eukaryota</taxon>
        <taxon>Metazoa</taxon>
        <taxon>Cnidaria</taxon>
        <taxon>Anthozoa</taxon>
        <taxon>Hexacorallia</taxon>
        <taxon>Actiniaria</taxon>
        <taxon>Aiptasiidae</taxon>
        <taxon>Exaiptasia</taxon>
    </lineage>
</organism>
<protein>
    <submittedName>
        <fullName evidence="2">Uncharacterized protein</fullName>
    </submittedName>
</protein>
<dbReference type="KEGG" id="epa:110231455"/>
<reference evidence="2" key="1">
    <citation type="submission" date="2022-11" db="UniProtKB">
        <authorList>
            <consortium name="EnsemblMetazoa"/>
        </authorList>
    </citation>
    <scope>IDENTIFICATION</scope>
</reference>
<dbReference type="GeneID" id="110231455"/>
<sequence length="281" mass="31070">MARGLTKGQRQIRRNILTTGNSSTPPNSSDTTRTIPTADLTIPSPLLSSTPSTSASETSTSSALAPVTPLPTMPATTPMESPTDQLSSGSENTDIQAFIDEQRSFNERVLQLLENDRGSSQDSQRKAPLPLKLTEAVRGAYKSFEDAANAEEDVNLWDFSKSFSSDQNRVVNNDILKNVQSTEKKYSTALITAATRTYFKTRKRKNALERTNKATAYKKSKRLQRQKALKNSTSYSEEEKKKILPVLSKGFISSDESMSDDDHDHDENDDLSGSDSEVKHK</sequence>
<name>A0A913WPJ6_EXADI</name>